<evidence type="ECO:0000256" key="7">
    <source>
        <dbReference type="ARBA" id="ARBA00030776"/>
    </source>
</evidence>
<dbReference type="Proteomes" id="UP001317742">
    <property type="component" value="Chromosome"/>
</dbReference>
<evidence type="ECO:0000256" key="6">
    <source>
        <dbReference type="ARBA" id="ARBA00024916"/>
    </source>
</evidence>
<dbReference type="Gene3D" id="1.10.287.180">
    <property type="entry name" value="Transcription elongation factor, GreA/GreB, N-terminal domain"/>
    <property type="match status" value="1"/>
</dbReference>
<dbReference type="SUPFAM" id="SSF54534">
    <property type="entry name" value="FKBP-like"/>
    <property type="match status" value="1"/>
</dbReference>
<dbReference type="InterPro" id="IPR018151">
    <property type="entry name" value="TF_GreA/GreB_CS"/>
</dbReference>
<dbReference type="EMBL" id="AP026709">
    <property type="protein sequence ID" value="BDQ38554.1"/>
    <property type="molecule type" value="Genomic_DNA"/>
</dbReference>
<dbReference type="SUPFAM" id="SSF46557">
    <property type="entry name" value="GreA transcript cleavage protein, N-terminal domain"/>
    <property type="match status" value="1"/>
</dbReference>
<gene>
    <name evidence="8 12" type="primary">greA</name>
    <name evidence="12" type="ORF">SYK_29140</name>
</gene>
<dbReference type="PROSITE" id="PS00829">
    <property type="entry name" value="GREAB_1"/>
    <property type="match status" value="1"/>
</dbReference>
<feature type="domain" description="Transcription elongation factor GreA/GreB N-terminal" evidence="11">
    <location>
        <begin position="37"/>
        <end position="101"/>
    </location>
</feature>
<evidence type="ECO:0000259" key="10">
    <source>
        <dbReference type="Pfam" id="PF01272"/>
    </source>
</evidence>
<dbReference type="InterPro" id="IPR023459">
    <property type="entry name" value="Tscrpt_elong_fac_GreA/B_fam"/>
</dbReference>
<dbReference type="InterPro" id="IPR036953">
    <property type="entry name" value="GreA/GreB_C_sf"/>
</dbReference>
<evidence type="ECO:0000256" key="5">
    <source>
        <dbReference type="ARBA" id="ARBA00023163"/>
    </source>
</evidence>
<evidence type="ECO:0000313" key="12">
    <source>
        <dbReference type="EMBL" id="BDQ38554.1"/>
    </source>
</evidence>
<dbReference type="PANTHER" id="PTHR30437">
    <property type="entry name" value="TRANSCRIPTION ELONGATION FACTOR GREA"/>
    <property type="match status" value="1"/>
</dbReference>
<evidence type="ECO:0000313" key="13">
    <source>
        <dbReference type="Proteomes" id="UP001317742"/>
    </source>
</evidence>
<evidence type="ECO:0000256" key="8">
    <source>
        <dbReference type="HAMAP-Rule" id="MF_00105"/>
    </source>
</evidence>
<keyword evidence="12" id="KW-0648">Protein biosynthesis</keyword>
<evidence type="ECO:0000259" key="11">
    <source>
        <dbReference type="Pfam" id="PF03449"/>
    </source>
</evidence>
<dbReference type="NCBIfam" id="NF001261">
    <property type="entry name" value="PRK00226.1-2"/>
    <property type="match status" value="1"/>
</dbReference>
<accession>A0ABN6S5L0</accession>
<feature type="domain" description="Transcription elongation factor GreA/GreB C-terminal" evidence="10">
    <location>
        <begin position="115"/>
        <end position="187"/>
    </location>
</feature>
<comment type="function">
    <text evidence="6 8 9">Necessary for efficient RNA polymerase transcription elongation past template-encoded arresting sites. The arresting sites in DNA have the property of trapping a certain fraction of elongating RNA polymerases that pass through, resulting in locked ternary complexes. Cleavage of the nascent transcript by cleavage factors such as GreA or GreB allows the resumption of elongation from the new 3'terminus. GreA releases sequences of 2 to 3 nucleotides.</text>
</comment>
<evidence type="ECO:0000256" key="9">
    <source>
        <dbReference type="RuleBase" id="RU000556"/>
    </source>
</evidence>
<dbReference type="NCBIfam" id="TIGR01462">
    <property type="entry name" value="greA"/>
    <property type="match status" value="1"/>
</dbReference>
<dbReference type="Gene3D" id="3.10.50.30">
    <property type="entry name" value="Transcription elongation factor, GreA/GreB, C-terminal domain"/>
    <property type="match status" value="1"/>
</dbReference>
<dbReference type="InterPro" id="IPR028624">
    <property type="entry name" value="Tscrpt_elong_fac_GreA/B"/>
</dbReference>
<evidence type="ECO:0000256" key="3">
    <source>
        <dbReference type="ARBA" id="ARBA00023015"/>
    </source>
</evidence>
<dbReference type="Pfam" id="PF01272">
    <property type="entry name" value="GreA_GreB"/>
    <property type="match status" value="1"/>
</dbReference>
<sequence length="196" mass="21771">MTFLQGRDSIFRETARSASFFYILTFELREVSKMDRIPISKEGHEKITQELADLKAQRPAIIQAIKEAREEGDLSENAGYDAARERQGMLEARIMYINSRMPLFDALDLNTLGGDRAIFGSTVEIEDIDTEEVRTFTLLGPDDADHKNGSISVLSPMGQAILGKEVGDEAIVDAPRGRIEYEILSVKFLGSAGLVK</sequence>
<keyword evidence="5 8" id="KW-0804">Transcription</keyword>
<keyword evidence="13" id="KW-1185">Reference proteome</keyword>
<proteinExistence type="inferred from homology"/>
<keyword evidence="4 8" id="KW-0238">DNA-binding</keyword>
<keyword evidence="12" id="KW-0251">Elongation factor</keyword>
<dbReference type="PANTHER" id="PTHR30437:SF4">
    <property type="entry name" value="TRANSCRIPTION ELONGATION FACTOR GREA"/>
    <property type="match status" value="1"/>
</dbReference>
<evidence type="ECO:0000256" key="1">
    <source>
        <dbReference type="ARBA" id="ARBA00008213"/>
    </source>
</evidence>
<organism evidence="12 13">
    <name type="scientific">Pseudodesulfovibrio nedwellii</name>
    <dbReference type="NCBI Taxonomy" id="2973072"/>
    <lineage>
        <taxon>Bacteria</taxon>
        <taxon>Pseudomonadati</taxon>
        <taxon>Thermodesulfobacteriota</taxon>
        <taxon>Desulfovibrionia</taxon>
        <taxon>Desulfovibrionales</taxon>
        <taxon>Desulfovibrionaceae</taxon>
    </lineage>
</organism>
<comment type="similarity">
    <text evidence="1 8 9">Belongs to the GreA/GreB family.</text>
</comment>
<protein>
    <recommendedName>
        <fullName evidence="2 8">Transcription elongation factor GreA</fullName>
    </recommendedName>
    <alternativeName>
        <fullName evidence="7 8">Transcript cleavage factor GreA</fullName>
    </alternativeName>
</protein>
<dbReference type="Pfam" id="PF03449">
    <property type="entry name" value="GreA_GreB_N"/>
    <property type="match status" value="1"/>
</dbReference>
<name>A0ABN6S5L0_9BACT</name>
<dbReference type="HAMAP" id="MF_00105">
    <property type="entry name" value="GreA_GreB"/>
    <property type="match status" value="1"/>
</dbReference>
<dbReference type="NCBIfam" id="NF001263">
    <property type="entry name" value="PRK00226.1-4"/>
    <property type="match status" value="1"/>
</dbReference>
<dbReference type="InterPro" id="IPR001437">
    <property type="entry name" value="Tscrpt_elong_fac_GreA/B_C"/>
</dbReference>
<dbReference type="GO" id="GO:0003746">
    <property type="term" value="F:translation elongation factor activity"/>
    <property type="evidence" value="ECO:0007669"/>
    <property type="project" value="UniProtKB-KW"/>
</dbReference>
<reference evidence="12 13" key="1">
    <citation type="submission" date="2022-08" db="EMBL/GenBank/DDBJ databases">
        <title>Genome Sequence of the sulphate-reducing bacterium, Pseudodesulfovibrio sp. SYK.</title>
        <authorList>
            <person name="Kondo R."/>
            <person name="Kataoka T."/>
        </authorList>
    </citation>
    <scope>NUCLEOTIDE SEQUENCE [LARGE SCALE GENOMIC DNA]</scope>
    <source>
        <strain evidence="12 13">SYK</strain>
    </source>
</reference>
<evidence type="ECO:0000256" key="2">
    <source>
        <dbReference type="ARBA" id="ARBA00013729"/>
    </source>
</evidence>
<evidence type="ECO:0000256" key="4">
    <source>
        <dbReference type="ARBA" id="ARBA00023125"/>
    </source>
</evidence>
<dbReference type="PROSITE" id="PS00830">
    <property type="entry name" value="GREAB_2"/>
    <property type="match status" value="1"/>
</dbReference>
<keyword evidence="3 8" id="KW-0805">Transcription regulation</keyword>
<dbReference type="InterPro" id="IPR022691">
    <property type="entry name" value="Tscrpt_elong_fac_GreA/B_N"/>
</dbReference>
<dbReference type="InterPro" id="IPR006359">
    <property type="entry name" value="Tscrpt_elong_fac_GreA"/>
</dbReference>
<dbReference type="InterPro" id="IPR036805">
    <property type="entry name" value="Tscrpt_elong_fac_GreA/B_N_sf"/>
</dbReference>